<evidence type="ECO:0000313" key="1">
    <source>
        <dbReference type="EMBL" id="OXB56396.1"/>
    </source>
</evidence>
<dbReference type="Proteomes" id="UP000198323">
    <property type="component" value="Unassembled WGS sequence"/>
</dbReference>
<proteinExistence type="predicted"/>
<keyword evidence="2" id="KW-1185">Reference proteome</keyword>
<dbReference type="OrthoDB" id="417037at2759"/>
<dbReference type="AlphaFoldDB" id="A0A226MM57"/>
<protein>
    <submittedName>
        <fullName evidence="1">Uncharacterized protein</fullName>
    </submittedName>
</protein>
<sequence length="242" mass="27462">MYLKRPAGGLAFCLFYLASCFTNKYVLSVLKFTYPTLFQGDLDQQYINYVFSAKCKENQFYSEEVVVFIEIVLKYGSHGACKYAAVCRGNCGVKPTYCGGLLAIQRREVVNVWHFLISRDRNAKRIQKLKTPEDSKPYLYYLVLAQISKTPENVSVCTSGYAFEGMRFKCAGLWLVTNEVITASLSPFFFAMTANVLTISCHARQDAQYILSYACDEDLKADGSELVQHRFGLYREAKCTVL</sequence>
<dbReference type="STRING" id="9009.A0A226MM57"/>
<dbReference type="EMBL" id="MCFN01000645">
    <property type="protein sequence ID" value="OXB56396.1"/>
    <property type="molecule type" value="Genomic_DNA"/>
</dbReference>
<accession>A0A226MM57</accession>
<organism evidence="1 2">
    <name type="scientific">Callipepla squamata</name>
    <name type="common">Scaled quail</name>
    <dbReference type="NCBI Taxonomy" id="9009"/>
    <lineage>
        <taxon>Eukaryota</taxon>
        <taxon>Metazoa</taxon>
        <taxon>Chordata</taxon>
        <taxon>Craniata</taxon>
        <taxon>Vertebrata</taxon>
        <taxon>Euteleostomi</taxon>
        <taxon>Archelosauria</taxon>
        <taxon>Archosauria</taxon>
        <taxon>Dinosauria</taxon>
        <taxon>Saurischia</taxon>
        <taxon>Theropoda</taxon>
        <taxon>Coelurosauria</taxon>
        <taxon>Aves</taxon>
        <taxon>Neognathae</taxon>
        <taxon>Galloanserae</taxon>
        <taxon>Galliformes</taxon>
        <taxon>Odontophoridae</taxon>
        <taxon>Callipepla</taxon>
    </lineage>
</organism>
<name>A0A226MM57_CALSU</name>
<reference evidence="1 2" key="1">
    <citation type="submission" date="2016-07" db="EMBL/GenBank/DDBJ databases">
        <title>Disparate Historic Effective Population Sizes Predicted by Modern Levels of Genome Diversity for the Scaled Quail (Callipepla squamata) and the Northern Bobwhite (Colinus virginianus): Inferences from First and Second Generation Draft Genome Assemblies for Sympatric New World Quail.</title>
        <authorList>
            <person name="Oldeschulte D.L."/>
            <person name="Halley Y.A."/>
            <person name="Bhattarai E.K."/>
            <person name="Brashear W.A."/>
            <person name="Hill J."/>
            <person name="Metz R.P."/>
            <person name="Johnson C.D."/>
            <person name="Rollins D."/>
            <person name="Peterson M.J."/>
            <person name="Bickhart D.M."/>
            <person name="Decker J.E."/>
            <person name="Seabury C.M."/>
        </authorList>
    </citation>
    <scope>NUCLEOTIDE SEQUENCE [LARGE SCALE GENOMIC DNA]</scope>
    <source>
        <strain evidence="1 2">Texas</strain>
        <tissue evidence="1">Leg muscle</tissue>
    </source>
</reference>
<evidence type="ECO:0000313" key="2">
    <source>
        <dbReference type="Proteomes" id="UP000198323"/>
    </source>
</evidence>
<comment type="caution">
    <text evidence="1">The sequence shown here is derived from an EMBL/GenBank/DDBJ whole genome shotgun (WGS) entry which is preliminary data.</text>
</comment>
<gene>
    <name evidence="1" type="ORF">ASZ78_004929</name>
</gene>